<keyword evidence="3" id="KW-0238">DNA-binding</keyword>
<dbReference type="InterPro" id="IPR044946">
    <property type="entry name" value="Restrct_endonuc_typeI_TRD_sf"/>
</dbReference>
<dbReference type="Proteomes" id="UP001320154">
    <property type="component" value="Unassembled WGS sequence"/>
</dbReference>
<evidence type="ECO:0000313" key="7">
    <source>
        <dbReference type="Proteomes" id="UP001320154"/>
    </source>
</evidence>
<dbReference type="EMBL" id="JABFTQ010000032">
    <property type="protein sequence ID" value="MCE8049656.1"/>
    <property type="molecule type" value="Genomic_DNA"/>
</dbReference>
<feature type="domain" description="Type I restriction modification DNA specificity" evidence="5">
    <location>
        <begin position="371"/>
        <end position="543"/>
    </location>
</feature>
<dbReference type="Pfam" id="PF01420">
    <property type="entry name" value="Methylase_S"/>
    <property type="match status" value="2"/>
</dbReference>
<keyword evidence="4" id="KW-0175">Coiled coil</keyword>
<dbReference type="InterPro" id="IPR000055">
    <property type="entry name" value="Restrct_endonuc_typeI_TRD"/>
</dbReference>
<name>A0ABS9BC50_9GAMM</name>
<keyword evidence="7" id="KW-1185">Reference proteome</keyword>
<evidence type="ECO:0000256" key="1">
    <source>
        <dbReference type="ARBA" id="ARBA00010923"/>
    </source>
</evidence>
<evidence type="ECO:0000313" key="6">
    <source>
        <dbReference type="EMBL" id="MCE8049656.1"/>
    </source>
</evidence>
<organism evidence="6 7">
    <name type="scientific">Billgrantia desiderata</name>
    <dbReference type="NCBI Taxonomy" id="52021"/>
    <lineage>
        <taxon>Bacteria</taxon>
        <taxon>Pseudomonadati</taxon>
        <taxon>Pseudomonadota</taxon>
        <taxon>Gammaproteobacteria</taxon>
        <taxon>Oceanospirillales</taxon>
        <taxon>Halomonadaceae</taxon>
        <taxon>Billgrantia</taxon>
    </lineage>
</organism>
<sequence length="564" mass="62796">MSARELITDHLDLWTGAVTSRSTAGRGRNGKIELTGIKKLRELILELAVRGKLVDQDPDDEPASVLLERIAEEKARLVKEGKIKKPKKLPEISEEEKPFELPEGWVWSRMHYALIKITDGTHHSPPNHETGSFMYVSAKNIKPEGVLTSGITYVTEEVHEEIYSRCDPEPGDLLYIKDGATTGIAAINNLPIPFSMLSSVALLKPHHQSLSNKFLLYCLRSPFFYEEMRSGMTGVAITRVTLKKLDCALIPIPPAAVQHRIVEKVDELMALCDRLEQQVGDQLEAHEVLVDTLLNALTRSADATEVAESWARIAEHFDTLFTTEPSIDKLKQTIFQLAVMGRLVPQNPDDEPVSCLLQRYGIKSKPYVIHGWAEVALGGLGKIIGGSTPTKSKTEFWDGDIPWVSPKDMKLPLIHDSQVRITEQALKKTSLKVVPENSLLMVVRGMILAHSFPVAITGREVTINQDMKALVAPNEISKYLLLYLQAAKSKLVELVDRSSHGTCKLISEKLWSHITYLPPIEEQARIIDKVDELMALCDQLKARLGEAGETRTHLAEAVVEQAVS</sequence>
<dbReference type="RefSeq" id="WP_234251960.1">
    <property type="nucleotide sequence ID" value="NZ_JABFTQ010000032.1"/>
</dbReference>
<dbReference type="SUPFAM" id="SSF116734">
    <property type="entry name" value="DNA methylase specificity domain"/>
    <property type="match status" value="2"/>
</dbReference>
<feature type="coiled-coil region" evidence="4">
    <location>
        <begin position="258"/>
        <end position="285"/>
    </location>
</feature>
<protein>
    <submittedName>
        <fullName evidence="6">Type I restriction endonuclease subunit S</fullName>
    </submittedName>
</protein>
<feature type="domain" description="Type I restriction modification DNA specificity" evidence="5">
    <location>
        <begin position="170"/>
        <end position="284"/>
    </location>
</feature>
<comment type="similarity">
    <text evidence="1">Belongs to the type-I restriction system S methylase family.</text>
</comment>
<evidence type="ECO:0000256" key="3">
    <source>
        <dbReference type="ARBA" id="ARBA00023125"/>
    </source>
</evidence>
<keyword evidence="2" id="KW-0680">Restriction system</keyword>
<dbReference type="InterPro" id="IPR051212">
    <property type="entry name" value="Type-I_RE_S_subunit"/>
</dbReference>
<reference evidence="6 7" key="1">
    <citation type="journal article" date="2021" name="Front. Microbiol.">
        <title>Aerobic Denitrification and Heterotrophic Sulfur Oxidation in the Genus Halomonas Revealed by Six Novel Species Characterizations and Genome-Based Analysis.</title>
        <authorList>
            <person name="Wang L."/>
            <person name="Shao Z."/>
        </authorList>
    </citation>
    <scope>NUCLEOTIDE SEQUENCE [LARGE SCALE GENOMIC DNA]</scope>
    <source>
        <strain evidence="6 7">MCCC 1A05748</strain>
    </source>
</reference>
<evidence type="ECO:0000256" key="4">
    <source>
        <dbReference type="SAM" id="Coils"/>
    </source>
</evidence>
<keyword evidence="6" id="KW-0255">Endonuclease</keyword>
<gene>
    <name evidence="6" type="ORF">HOP60_23415</name>
</gene>
<keyword evidence="6" id="KW-0378">Hydrolase</keyword>
<comment type="caution">
    <text evidence="6">The sequence shown here is derived from an EMBL/GenBank/DDBJ whole genome shotgun (WGS) entry which is preliminary data.</text>
</comment>
<proteinExistence type="inferred from homology"/>
<keyword evidence="6" id="KW-0540">Nuclease</keyword>
<accession>A0ABS9BC50</accession>
<dbReference type="CDD" id="cd17249">
    <property type="entry name" value="RMtype1_S_EcoR124I-TRD2-CR2_like"/>
    <property type="match status" value="1"/>
</dbReference>
<dbReference type="PANTHER" id="PTHR43140">
    <property type="entry name" value="TYPE-1 RESTRICTION ENZYME ECOKI SPECIFICITY PROTEIN"/>
    <property type="match status" value="1"/>
</dbReference>
<dbReference type="GO" id="GO:0004519">
    <property type="term" value="F:endonuclease activity"/>
    <property type="evidence" value="ECO:0007669"/>
    <property type="project" value="UniProtKB-KW"/>
</dbReference>
<evidence type="ECO:0000259" key="5">
    <source>
        <dbReference type="Pfam" id="PF01420"/>
    </source>
</evidence>
<dbReference type="Gene3D" id="3.90.220.20">
    <property type="entry name" value="DNA methylase specificity domains"/>
    <property type="match status" value="2"/>
</dbReference>
<evidence type="ECO:0000256" key="2">
    <source>
        <dbReference type="ARBA" id="ARBA00022747"/>
    </source>
</evidence>
<dbReference type="PANTHER" id="PTHR43140:SF1">
    <property type="entry name" value="TYPE I RESTRICTION ENZYME ECOKI SPECIFICITY SUBUNIT"/>
    <property type="match status" value="1"/>
</dbReference>